<dbReference type="RefSeq" id="WP_007020611.1">
    <property type="nucleotide sequence ID" value="NZ_CH724125.1"/>
</dbReference>
<dbReference type="EMBL" id="AAOW01000003">
    <property type="protein sequence ID" value="EAR62301.1"/>
    <property type="molecule type" value="Genomic_DNA"/>
</dbReference>
<feature type="transmembrane region" description="Helical" evidence="6">
    <location>
        <begin position="7"/>
        <end position="27"/>
    </location>
</feature>
<evidence type="ECO:0000313" key="9">
    <source>
        <dbReference type="Proteomes" id="UP000002171"/>
    </source>
</evidence>
<keyword evidence="5 6" id="KW-0472">Membrane</keyword>
<dbReference type="NCBIfam" id="TIGR03954">
    <property type="entry name" value="integ_memb_HG"/>
    <property type="match status" value="1"/>
</dbReference>
<name>A0A7U8C9E7_NEPCE</name>
<organism evidence="8 9">
    <name type="scientific">Neptuniibacter caesariensis</name>
    <dbReference type="NCBI Taxonomy" id="207954"/>
    <lineage>
        <taxon>Bacteria</taxon>
        <taxon>Pseudomonadati</taxon>
        <taxon>Pseudomonadota</taxon>
        <taxon>Gammaproteobacteria</taxon>
        <taxon>Oceanospirillales</taxon>
        <taxon>Oceanospirillaceae</taxon>
        <taxon>Neptuniibacter</taxon>
    </lineage>
</organism>
<evidence type="ECO:0000256" key="6">
    <source>
        <dbReference type="SAM" id="Phobius"/>
    </source>
</evidence>
<evidence type="ECO:0000256" key="2">
    <source>
        <dbReference type="ARBA" id="ARBA00022475"/>
    </source>
</evidence>
<dbReference type="GO" id="GO:0005886">
    <property type="term" value="C:plasma membrane"/>
    <property type="evidence" value="ECO:0007669"/>
    <property type="project" value="UniProtKB-SubCell"/>
</dbReference>
<feature type="transmembrane region" description="Helical" evidence="6">
    <location>
        <begin position="63"/>
        <end position="82"/>
    </location>
</feature>
<feature type="transmembrane region" description="Helical" evidence="6">
    <location>
        <begin position="33"/>
        <end position="51"/>
    </location>
</feature>
<comment type="subcellular location">
    <subcellularLocation>
        <location evidence="1">Cell membrane</location>
        <topology evidence="1">Multi-pass membrane protein</topology>
    </subcellularLocation>
</comment>
<keyword evidence="2" id="KW-1003">Cell membrane</keyword>
<protein>
    <recommendedName>
        <fullName evidence="7">DUF3817 domain-containing protein</fullName>
    </recommendedName>
</protein>
<comment type="caution">
    <text evidence="8">The sequence shown here is derived from an EMBL/GenBank/DDBJ whole genome shotgun (WGS) entry which is preliminary data.</text>
</comment>
<accession>A0A7U8C9E7</accession>
<dbReference type="Proteomes" id="UP000002171">
    <property type="component" value="Unassembled WGS sequence"/>
</dbReference>
<evidence type="ECO:0000256" key="1">
    <source>
        <dbReference type="ARBA" id="ARBA00004651"/>
    </source>
</evidence>
<evidence type="ECO:0000259" key="7">
    <source>
        <dbReference type="Pfam" id="PF12823"/>
    </source>
</evidence>
<feature type="domain" description="DUF3817" evidence="7">
    <location>
        <begin position="3"/>
        <end position="82"/>
    </location>
</feature>
<evidence type="ECO:0000256" key="4">
    <source>
        <dbReference type="ARBA" id="ARBA00022989"/>
    </source>
</evidence>
<keyword evidence="4 6" id="KW-1133">Transmembrane helix</keyword>
<keyword evidence="9" id="KW-1185">Reference proteome</keyword>
<reference evidence="8 9" key="1">
    <citation type="submission" date="2006-02" db="EMBL/GenBank/DDBJ databases">
        <authorList>
            <person name="Pinhassi J."/>
            <person name="Pedros-Alio C."/>
            <person name="Ferriera S."/>
            <person name="Johnson J."/>
            <person name="Kravitz S."/>
            <person name="Halpern A."/>
            <person name="Remington K."/>
            <person name="Beeson K."/>
            <person name="Tran B."/>
            <person name="Rogers Y.-H."/>
            <person name="Friedman R."/>
            <person name="Venter J.C."/>
        </authorList>
    </citation>
    <scope>NUCLEOTIDE SEQUENCE [LARGE SCALE GENOMIC DNA]</scope>
    <source>
        <strain evidence="8 9">MED92</strain>
    </source>
</reference>
<sequence>MIKFFRIISLLEGLSYLAILSVTLGYISRDYVSSIGMTHGILFMIYMILAMSNNTGWTSRQQLLLMAAALIPFAFIPTEIYLQKAEQKKPA</sequence>
<gene>
    <name evidence="8" type="ORF">MED92_14728</name>
</gene>
<proteinExistence type="predicted"/>
<dbReference type="AlphaFoldDB" id="A0A7U8C9E7"/>
<evidence type="ECO:0000256" key="5">
    <source>
        <dbReference type="ARBA" id="ARBA00023136"/>
    </source>
</evidence>
<dbReference type="InterPro" id="IPR023845">
    <property type="entry name" value="DUF3817_TM"/>
</dbReference>
<keyword evidence="3 6" id="KW-0812">Transmembrane</keyword>
<evidence type="ECO:0000313" key="8">
    <source>
        <dbReference type="EMBL" id="EAR62301.1"/>
    </source>
</evidence>
<evidence type="ECO:0000256" key="3">
    <source>
        <dbReference type="ARBA" id="ARBA00022692"/>
    </source>
</evidence>
<dbReference type="Pfam" id="PF12823">
    <property type="entry name" value="DUF3817"/>
    <property type="match status" value="1"/>
</dbReference>